<dbReference type="Proteomes" id="UP001445335">
    <property type="component" value="Unassembled WGS sequence"/>
</dbReference>
<feature type="region of interest" description="Disordered" evidence="1">
    <location>
        <begin position="466"/>
        <end position="533"/>
    </location>
</feature>
<feature type="compositionally biased region" description="Gly residues" evidence="1">
    <location>
        <begin position="517"/>
        <end position="530"/>
    </location>
</feature>
<protein>
    <submittedName>
        <fullName evidence="2">Uncharacterized protein</fullName>
    </submittedName>
</protein>
<accession>A0AAW1QWH4</accession>
<evidence type="ECO:0000313" key="3">
    <source>
        <dbReference type="Proteomes" id="UP001445335"/>
    </source>
</evidence>
<proteinExistence type="predicted"/>
<name>A0AAW1QWH4_9CHLO</name>
<dbReference type="InterPro" id="IPR012416">
    <property type="entry name" value="CBP60"/>
</dbReference>
<dbReference type="GO" id="GO:0005634">
    <property type="term" value="C:nucleus"/>
    <property type="evidence" value="ECO:0007669"/>
    <property type="project" value="TreeGrafter"/>
</dbReference>
<dbReference type="EMBL" id="JALJOU010000069">
    <property type="protein sequence ID" value="KAK9825885.1"/>
    <property type="molecule type" value="Genomic_DNA"/>
</dbReference>
<sequence length="759" mass="80626">MDPSEQFLHLYGQNLSRILCPSAPPVVVQAAIRQALQEAREEAVSRGLLPGTVEKNPLPNNAQRWELCFVHDCRNHGCNSGSCVLCKHNPNKRCMGNFAKKYWVGDKLLAKCEGGILIECIDVITGERVTEDLGEMRVEAAVMDGNKFNTRCREAGEQRLEILDECEVLLNQKGEPLLVAGSANNDAENPQVVLKFGAGSATISLRDMKVTESSESVLAGTKRPPFRLVVRAVSASGMRLPVRPAVSEEFVVVTKRTKNLKKQEIPSLDDPISKLNHIGKETVKKLNELKAAADESSVDLPIPATLWRVTKVREFQQLARLSEADGHLQQRLKQLLKLSKEKWDAACEHAKTAVQVDNRMRAWYQKDMALGLLYSCTLGHVRPDCPLALIQNRRADGADFMEVVPCEHQMPGQREQVARVCEAAVQCWWEDSHPGWMIFTLGNQHFETLDQIIQYSQMEGAAGVVATTMPPPMESSGGQVDRGAADAPLPTSSPDEPSDSGGAGPGPSAPRRSPTPGGRGNSGGREGGQVEGRSLPPRLAAQAPALAAEMRAPPPRSGAGASAQQPGYAAQMNHLAAAQSIFNFQNLQQAHTSAALAAMMQGGGGGGADAHNPFEALLGQPFLGGGAPPMRDLTSLAASVEGRRSMGGSDMGNAQLPFAIPALTYTNSGSASGQGLGTTAGLLSLSSLLNLGSLGGSTPGGSWLAASTPMEPGTDLMGGLDPKEEEPPAKRARSGDVSPGGGNEPGGWWVSACAPAVWA</sequence>
<dbReference type="PANTHER" id="PTHR31713">
    <property type="entry name" value="OS02G0177800 PROTEIN"/>
    <property type="match status" value="1"/>
</dbReference>
<comment type="caution">
    <text evidence="2">The sequence shown here is derived from an EMBL/GenBank/DDBJ whole genome shotgun (WGS) entry which is preliminary data.</text>
</comment>
<dbReference type="PANTHER" id="PTHR31713:SF96">
    <property type="entry name" value="OS02G0562300 PROTEIN"/>
    <property type="match status" value="1"/>
</dbReference>
<dbReference type="GO" id="GO:0080142">
    <property type="term" value="P:regulation of salicylic acid biosynthetic process"/>
    <property type="evidence" value="ECO:0007669"/>
    <property type="project" value="TreeGrafter"/>
</dbReference>
<evidence type="ECO:0000256" key="1">
    <source>
        <dbReference type="SAM" id="MobiDB-lite"/>
    </source>
</evidence>
<evidence type="ECO:0000313" key="2">
    <source>
        <dbReference type="EMBL" id="KAK9825885.1"/>
    </source>
</evidence>
<dbReference type="AlphaFoldDB" id="A0AAW1QWH4"/>
<dbReference type="GO" id="GO:0003700">
    <property type="term" value="F:DNA-binding transcription factor activity"/>
    <property type="evidence" value="ECO:0007669"/>
    <property type="project" value="TreeGrafter"/>
</dbReference>
<dbReference type="GO" id="GO:0043565">
    <property type="term" value="F:sequence-specific DNA binding"/>
    <property type="evidence" value="ECO:0007669"/>
    <property type="project" value="TreeGrafter"/>
</dbReference>
<reference evidence="2 3" key="1">
    <citation type="journal article" date="2024" name="Nat. Commun.">
        <title>Phylogenomics reveals the evolutionary origins of lichenization in chlorophyte algae.</title>
        <authorList>
            <person name="Puginier C."/>
            <person name="Libourel C."/>
            <person name="Otte J."/>
            <person name="Skaloud P."/>
            <person name="Haon M."/>
            <person name="Grisel S."/>
            <person name="Petersen M."/>
            <person name="Berrin J.G."/>
            <person name="Delaux P.M."/>
            <person name="Dal Grande F."/>
            <person name="Keller J."/>
        </authorList>
    </citation>
    <scope>NUCLEOTIDE SEQUENCE [LARGE SCALE GENOMIC DNA]</scope>
    <source>
        <strain evidence="2 3">SAG 245.80</strain>
    </source>
</reference>
<feature type="region of interest" description="Disordered" evidence="1">
    <location>
        <begin position="702"/>
        <end position="749"/>
    </location>
</feature>
<keyword evidence="3" id="KW-1185">Reference proteome</keyword>
<dbReference type="GO" id="GO:0005516">
    <property type="term" value="F:calmodulin binding"/>
    <property type="evidence" value="ECO:0007669"/>
    <property type="project" value="InterPro"/>
</dbReference>
<organism evidence="2 3">
    <name type="scientific">Elliptochloris bilobata</name>
    <dbReference type="NCBI Taxonomy" id="381761"/>
    <lineage>
        <taxon>Eukaryota</taxon>
        <taxon>Viridiplantae</taxon>
        <taxon>Chlorophyta</taxon>
        <taxon>core chlorophytes</taxon>
        <taxon>Trebouxiophyceae</taxon>
        <taxon>Trebouxiophyceae incertae sedis</taxon>
        <taxon>Elliptochloris clade</taxon>
        <taxon>Elliptochloris</taxon>
    </lineage>
</organism>
<gene>
    <name evidence="2" type="ORF">WJX81_001066</name>
</gene>